<gene>
    <name evidence="2" type="ORF">MUN88_19075</name>
</gene>
<evidence type="ECO:0000313" key="2">
    <source>
        <dbReference type="EMBL" id="UOQ48123.1"/>
    </source>
</evidence>
<evidence type="ECO:0000313" key="3">
    <source>
        <dbReference type="Proteomes" id="UP000831782"/>
    </source>
</evidence>
<proteinExistence type="predicted"/>
<accession>A0ABY4EW79</accession>
<dbReference type="Gene3D" id="1.10.101.10">
    <property type="entry name" value="PGBD-like superfamily/PGBD"/>
    <property type="match status" value="1"/>
</dbReference>
<sequence length="36" mass="3863">MYFGELTAKAVKTFQRATGIKVDGVPGPVTFGKLFS</sequence>
<protein>
    <submittedName>
        <fullName evidence="2">Peptidoglycan-binding protein</fullName>
    </submittedName>
</protein>
<organism evidence="2 3">
    <name type="scientific">Gracilibacillus caseinilyticus</name>
    <dbReference type="NCBI Taxonomy" id="2932256"/>
    <lineage>
        <taxon>Bacteria</taxon>
        <taxon>Bacillati</taxon>
        <taxon>Bacillota</taxon>
        <taxon>Bacilli</taxon>
        <taxon>Bacillales</taxon>
        <taxon>Bacillaceae</taxon>
        <taxon>Gracilibacillus</taxon>
    </lineage>
</organism>
<keyword evidence="3" id="KW-1185">Reference proteome</keyword>
<dbReference type="Proteomes" id="UP000831782">
    <property type="component" value="Chromosome"/>
</dbReference>
<dbReference type="InterPro" id="IPR002477">
    <property type="entry name" value="Peptidoglycan-bd-like"/>
</dbReference>
<feature type="domain" description="Peptidoglycan binding-like" evidence="1">
    <location>
        <begin position="2"/>
        <end position="34"/>
    </location>
</feature>
<dbReference type="InterPro" id="IPR036365">
    <property type="entry name" value="PGBD-like_sf"/>
</dbReference>
<reference evidence="2 3" key="1">
    <citation type="submission" date="2022-04" db="EMBL/GenBank/DDBJ databases">
        <title>Gracilibacillus sp. isolated from saltern.</title>
        <authorList>
            <person name="Won M."/>
            <person name="Lee C.-M."/>
            <person name="Woen H.-Y."/>
            <person name="Kwon S.-W."/>
        </authorList>
    </citation>
    <scope>NUCLEOTIDE SEQUENCE [LARGE SCALE GENOMIC DNA]</scope>
    <source>
        <strain evidence="2 3">SSWR10-1</strain>
    </source>
</reference>
<dbReference type="InterPro" id="IPR036366">
    <property type="entry name" value="PGBDSf"/>
</dbReference>
<name>A0ABY4EW79_9BACI</name>
<dbReference type="SUPFAM" id="SSF47090">
    <property type="entry name" value="PGBD-like"/>
    <property type="match status" value="1"/>
</dbReference>
<dbReference type="Pfam" id="PF01471">
    <property type="entry name" value="PG_binding_1"/>
    <property type="match status" value="1"/>
</dbReference>
<evidence type="ECO:0000259" key="1">
    <source>
        <dbReference type="Pfam" id="PF01471"/>
    </source>
</evidence>
<dbReference type="RefSeq" id="WP_244718170.1">
    <property type="nucleotide sequence ID" value="NZ_CP095072.1"/>
</dbReference>
<dbReference type="EMBL" id="CP095072">
    <property type="protein sequence ID" value="UOQ48123.1"/>
    <property type="molecule type" value="Genomic_DNA"/>
</dbReference>